<dbReference type="GeneID" id="54975109"/>
<reference evidence="2 3" key="1">
    <citation type="submission" date="2015-01" db="EMBL/GenBank/DDBJ databases">
        <title>Genomic characterization of bacteriophage ITL-1, lytic for Rasltonia solanacearum.</title>
        <authorList>
            <person name="Hernandez-Romano J."/>
            <person name="Martinez-Barnetche J."/>
            <person name="Tellez-Sosa J.M."/>
            <person name="Gomez-Barreto R.E."/>
            <person name="Teran-Leon I."/>
            <person name="Serrano-Plancarte R."/>
            <person name="Zavala-Padilla G."/>
            <person name="Estrada-Carrillo M."/>
        </authorList>
    </citation>
    <scope>NUCLEOTIDE SEQUENCE [LARGE SCALE GENOMIC DNA]</scope>
</reference>
<sequence>MNLRNAPALGYTYAEARAAGFLSATSPEAWAATQQVNHMVLTATDPVLKGQAEERARKALKDSLRRAMGMAATGHGPVGVHRKGTITVSREEARA</sequence>
<evidence type="ECO:0000256" key="1">
    <source>
        <dbReference type="SAM" id="MobiDB-lite"/>
    </source>
</evidence>
<name>A0A0U1ZI37_9CAUD</name>
<evidence type="ECO:0000313" key="2">
    <source>
        <dbReference type="EMBL" id="AJT60810.1"/>
    </source>
</evidence>
<proteinExistence type="predicted"/>
<feature type="region of interest" description="Disordered" evidence="1">
    <location>
        <begin position="70"/>
        <end position="95"/>
    </location>
</feature>
<dbReference type="KEGG" id="vg:54975109"/>
<dbReference type="RefSeq" id="YP_009785063.1">
    <property type="nucleotide sequence ID" value="NC_047751.1"/>
</dbReference>
<accession>A0A0U1ZI37</accession>
<protein>
    <submittedName>
        <fullName evidence="2">Uncharacterized protein</fullName>
    </submittedName>
</protein>
<keyword evidence="3" id="KW-1185">Reference proteome</keyword>
<dbReference type="EMBL" id="KP343639">
    <property type="protein sequence ID" value="AJT60810.1"/>
    <property type="molecule type" value="Genomic_DNA"/>
</dbReference>
<evidence type="ECO:0000313" key="3">
    <source>
        <dbReference type="Proteomes" id="UP000223875"/>
    </source>
</evidence>
<organism evidence="2 3">
    <name type="scientific">Ralstonia phage phiITL-1</name>
    <dbReference type="NCBI Taxonomy" id="1597967"/>
    <lineage>
        <taxon>Viruses</taxon>
        <taxon>Duplodnaviria</taxon>
        <taxon>Heunggongvirae</taxon>
        <taxon>Uroviricota</taxon>
        <taxon>Caudoviricetes</taxon>
        <taxon>Autographivirales</taxon>
        <taxon>Autotranscriptaviridae</taxon>
        <taxon>Serkorvirus</taxon>
        <taxon>Serkorvirus ITL1</taxon>
    </lineage>
</organism>
<dbReference type="Proteomes" id="UP000223875">
    <property type="component" value="Segment"/>
</dbReference>